<protein>
    <submittedName>
        <fullName evidence="1">Uncharacterized protein</fullName>
    </submittedName>
</protein>
<accession>A0ACC0B278</accession>
<evidence type="ECO:0000313" key="2">
    <source>
        <dbReference type="Proteomes" id="UP001060085"/>
    </source>
</evidence>
<organism evidence="1 2">
    <name type="scientific">Catharanthus roseus</name>
    <name type="common">Madagascar periwinkle</name>
    <name type="synonym">Vinca rosea</name>
    <dbReference type="NCBI Taxonomy" id="4058"/>
    <lineage>
        <taxon>Eukaryota</taxon>
        <taxon>Viridiplantae</taxon>
        <taxon>Streptophyta</taxon>
        <taxon>Embryophyta</taxon>
        <taxon>Tracheophyta</taxon>
        <taxon>Spermatophyta</taxon>
        <taxon>Magnoliopsida</taxon>
        <taxon>eudicotyledons</taxon>
        <taxon>Gunneridae</taxon>
        <taxon>Pentapetalae</taxon>
        <taxon>asterids</taxon>
        <taxon>lamiids</taxon>
        <taxon>Gentianales</taxon>
        <taxon>Apocynaceae</taxon>
        <taxon>Rauvolfioideae</taxon>
        <taxon>Vinceae</taxon>
        <taxon>Catharanthinae</taxon>
        <taxon>Catharanthus</taxon>
    </lineage>
</organism>
<name>A0ACC0B278_CATRO</name>
<sequence length="387" mass="45535">MILVLSRTGQVELRGVLSQLRLEVNLGSSNQPSAVPFRSRPPLQPHLSHIPVPYKSYGSRHPPSHPPNTVYDPYLHAPLYDLAYHIHLPPKSLYWSLLVSQDRQGLTFLVKCLAPPLKILHAAYMGILILSMVFHLLFLTYRGLQIGYVRVIWALRVIRGLVRSKKESDPYILRERRMREVMVVMMIRMRVMMLEMKSSPCLWHLWHQLVIRRSSSSRERERVDRQLYIGDENLGHTSRVDAKELAECWSLLQAWIYLYFSIFAPLVRLGTEACMRYIQQFPMLGYKNENKLLDIHLRLDMKTDKVRWILYRTQEIRACWVSMWHGFIAYFDCVEPYIPDQVLRHHGPVFRPFHRVPAWMITWVGTSPAVTRGYRILGIFPVAFTYR</sequence>
<comment type="caution">
    <text evidence="1">The sequence shown here is derived from an EMBL/GenBank/DDBJ whole genome shotgun (WGS) entry which is preliminary data.</text>
</comment>
<evidence type="ECO:0000313" key="1">
    <source>
        <dbReference type="EMBL" id="KAI5666738.1"/>
    </source>
</evidence>
<gene>
    <name evidence="1" type="ORF">M9H77_16591</name>
</gene>
<reference evidence="2" key="1">
    <citation type="journal article" date="2023" name="Nat. Plants">
        <title>Single-cell RNA sequencing provides a high-resolution roadmap for understanding the multicellular compartmentation of specialized metabolism.</title>
        <authorList>
            <person name="Sun S."/>
            <person name="Shen X."/>
            <person name="Li Y."/>
            <person name="Li Y."/>
            <person name="Wang S."/>
            <person name="Li R."/>
            <person name="Zhang H."/>
            <person name="Shen G."/>
            <person name="Guo B."/>
            <person name="Wei J."/>
            <person name="Xu J."/>
            <person name="St-Pierre B."/>
            <person name="Chen S."/>
            <person name="Sun C."/>
        </authorList>
    </citation>
    <scope>NUCLEOTIDE SEQUENCE [LARGE SCALE GENOMIC DNA]</scope>
</reference>
<keyword evidence="2" id="KW-1185">Reference proteome</keyword>
<dbReference type="EMBL" id="CM044704">
    <property type="protein sequence ID" value="KAI5666738.1"/>
    <property type="molecule type" value="Genomic_DNA"/>
</dbReference>
<dbReference type="Proteomes" id="UP001060085">
    <property type="component" value="Linkage Group LG04"/>
</dbReference>
<proteinExistence type="predicted"/>